<dbReference type="Gene3D" id="1.10.287.130">
    <property type="match status" value="1"/>
</dbReference>
<evidence type="ECO:0000256" key="8">
    <source>
        <dbReference type="ARBA" id="ARBA00022692"/>
    </source>
</evidence>
<dbReference type="Pfam" id="PF00072">
    <property type="entry name" value="Response_reg"/>
    <property type="match status" value="1"/>
</dbReference>
<evidence type="ECO:0000313" key="24">
    <source>
        <dbReference type="EMBL" id="XBY64660.1"/>
    </source>
</evidence>
<dbReference type="InterPro" id="IPR000014">
    <property type="entry name" value="PAS"/>
</dbReference>
<dbReference type="GO" id="GO:0009927">
    <property type="term" value="F:histidine phosphotransfer kinase activity"/>
    <property type="evidence" value="ECO:0007669"/>
    <property type="project" value="TreeGrafter"/>
</dbReference>
<evidence type="ECO:0000256" key="2">
    <source>
        <dbReference type="ARBA" id="ARBA00004429"/>
    </source>
</evidence>
<dbReference type="InterPro" id="IPR004358">
    <property type="entry name" value="Sig_transdc_His_kin-like_C"/>
</dbReference>
<dbReference type="InterPro" id="IPR035965">
    <property type="entry name" value="PAS-like_dom_sf"/>
</dbReference>
<evidence type="ECO:0000256" key="7">
    <source>
        <dbReference type="ARBA" id="ARBA00022679"/>
    </source>
</evidence>
<dbReference type="InterPro" id="IPR008207">
    <property type="entry name" value="Sig_transdc_His_kin_Hpt_dom"/>
</dbReference>
<evidence type="ECO:0000259" key="23">
    <source>
        <dbReference type="PROSITE" id="PS50894"/>
    </source>
</evidence>
<keyword evidence="4" id="KW-1003">Cell membrane</keyword>
<evidence type="ECO:0000259" key="20">
    <source>
        <dbReference type="PROSITE" id="PS50110"/>
    </source>
</evidence>
<dbReference type="PANTHER" id="PTHR43047">
    <property type="entry name" value="TWO-COMPONENT HISTIDINE PROTEIN KINASE"/>
    <property type="match status" value="1"/>
</dbReference>
<dbReference type="InterPro" id="IPR000700">
    <property type="entry name" value="PAS-assoc_C"/>
</dbReference>
<feature type="domain" description="Response regulatory" evidence="20">
    <location>
        <begin position="968"/>
        <end position="1087"/>
    </location>
</feature>
<dbReference type="PROSITE" id="PS50113">
    <property type="entry name" value="PAC"/>
    <property type="match status" value="1"/>
</dbReference>
<keyword evidence="14" id="KW-0902">Two-component regulatory system</keyword>
<dbReference type="InterPro" id="IPR049870">
    <property type="entry name" value="BvgS-like_periplasmic1"/>
</dbReference>
<keyword evidence="8 18" id="KW-0812">Transmembrane</keyword>
<dbReference type="Pfam" id="PF01627">
    <property type="entry name" value="Hpt"/>
    <property type="match status" value="1"/>
</dbReference>
<gene>
    <name evidence="24" type="ORF">ABS648_02550</name>
</gene>
<dbReference type="Pfam" id="PF08448">
    <property type="entry name" value="PAS_4"/>
    <property type="match status" value="1"/>
</dbReference>
<sequence length="1214" mass="132129">MFRHISLRVLVQYFCLSLWLLPLALSARVASQETIPLRLASQLRVDQQELTLGESDWHWLRQKRELVLGVAGDIEAPLAMLQRDGSFEGMTADVVALVGQMLGMRVVLRRLPDQAAVARALEEGEIDMASASSHGLHGAAVARSQPFAIEHAALFRRQEDGREFPADMAGLTIATTTEYLTDPALRQGFPGAHLVAAGSVDEALAAVAFGKADLYLGDVLTAYYRINRGFYGLVRFERFAELQADGVAFIVRPGDPQLLRGLDAALRALGRSRLEGIAKRWVGSGVMPALEPLPLTAEERRWVERHPRVRLVIDDDMAPMAFFDAQGQFRGIAADLLEMVSLRTGLQFEAVSRRGSLADQMESLRQGRFDLAILTQGRERESTLRFTRPVVTNPFVLVARRAQDGLAEPLDGLDGKRLAIAAGHVATEEARGIYPGAELLAAASSLDAMNLVYSGDADAALVSLPTARYYVVRLFRNRLAVSSLVPIDPATANFAMRRGDVELQSILDKALGSLAPDELNAAANRWRGSPAMSAQTWRDYNQLILQIVIGALVLLGLVLAWGLRLRREVRKRRAAERQLNDELRFIETLIDSMPPPVYVRDTAGRMLSCNRSYLQTLGLEREQVLGCTVAELPLTFEAAPLFHESYLQAMEGGGLIQGTHELELGGRRLWIEHWIQPFQDSTGAIKGVIGGWLDITEHHHLVRELEAAKRQADDASRAKTAFLATMSHEIRTPMNAVIGILELALKRAESGPIDPAGIQVAYGSARSLLTLIGDILDIARIESGRLSLAPGRANLRELVESVARVFDGLARQKRLELALEIDGSIQGDVLVDGQRFKQILSNLVSNAIKFTTHGRVSVRVDGDTSEAGMLRVSLSIEDSGIGISPADQARLFRPFSRIERAGQPVDGTGLGLVICRSLCEMMGGRLSLDSVPGRGTRVDVSLRLHRLDPVPPMEAAPVAAVVASRRLRVLVVDDHPVNRQILQQQLVFLGHEVEEAGDGEEALQRWREGHFDTVATDCHMPRMSGAELAAAIRLEERERGLAAVCIIGLTADAQPEEIERGLAAGMDECLIKPIGLDALQRALGVHARERQQGAEPLDEGALFDLAPLQPLTGGDEALVRNLLGELLATNRKDLVALAPLLEAGDAEGLAELAHRLIGAARVVKAAGVIAACRQLMAATADAPPDGARLRQAGDALARALTELESGLREHLQEA</sequence>
<evidence type="ECO:0000256" key="3">
    <source>
        <dbReference type="ARBA" id="ARBA00012438"/>
    </source>
</evidence>
<dbReference type="InterPro" id="IPR036890">
    <property type="entry name" value="HATPase_C_sf"/>
</dbReference>
<keyword evidence="11" id="KW-0418">Kinase</keyword>
<dbReference type="InterPro" id="IPR013656">
    <property type="entry name" value="PAS_4"/>
</dbReference>
<accession>A0AAU7Y4F6</accession>
<dbReference type="FunFam" id="3.30.565.10:FF:000010">
    <property type="entry name" value="Sensor histidine kinase RcsC"/>
    <property type="match status" value="1"/>
</dbReference>
<keyword evidence="7" id="KW-0808">Transferase</keyword>
<dbReference type="PROSITE" id="PS50110">
    <property type="entry name" value="RESPONSE_REGULATORY"/>
    <property type="match status" value="1"/>
</dbReference>
<dbReference type="SUPFAM" id="SSF53850">
    <property type="entry name" value="Periplasmic binding protein-like II"/>
    <property type="match status" value="2"/>
</dbReference>
<dbReference type="InterPro" id="IPR001789">
    <property type="entry name" value="Sig_transdc_resp-reg_receiver"/>
</dbReference>
<evidence type="ECO:0000256" key="10">
    <source>
        <dbReference type="ARBA" id="ARBA00022741"/>
    </source>
</evidence>
<dbReference type="Gene3D" id="3.30.450.20">
    <property type="entry name" value="PAS domain"/>
    <property type="match status" value="1"/>
</dbReference>
<dbReference type="NCBIfam" id="TIGR00229">
    <property type="entry name" value="sensory_box"/>
    <property type="match status" value="1"/>
</dbReference>
<dbReference type="SUPFAM" id="SSF55874">
    <property type="entry name" value="ATPase domain of HSP90 chaperone/DNA topoisomerase II/histidine kinase"/>
    <property type="match status" value="1"/>
</dbReference>
<dbReference type="InterPro" id="IPR036641">
    <property type="entry name" value="HPT_dom_sf"/>
</dbReference>
<comment type="catalytic activity">
    <reaction evidence="1">
        <text>ATP + protein L-histidine = ADP + protein N-phospho-L-histidine.</text>
        <dbReference type="EC" id="2.7.13.3"/>
    </reaction>
</comment>
<evidence type="ECO:0000256" key="5">
    <source>
        <dbReference type="ARBA" id="ARBA00022519"/>
    </source>
</evidence>
<evidence type="ECO:0000256" key="15">
    <source>
        <dbReference type="ARBA" id="ARBA00023136"/>
    </source>
</evidence>
<keyword evidence="13 18" id="KW-1133">Transmembrane helix</keyword>
<feature type="domain" description="Histidine kinase" evidence="19">
    <location>
        <begin position="725"/>
        <end position="946"/>
    </location>
</feature>
<dbReference type="InterPro" id="IPR011006">
    <property type="entry name" value="CheY-like_superfamily"/>
</dbReference>
<dbReference type="Gene3D" id="3.30.565.10">
    <property type="entry name" value="Histidine kinase-like ATPase, C-terminal domain"/>
    <property type="match status" value="1"/>
</dbReference>
<keyword evidence="10" id="KW-0547">Nucleotide-binding</keyword>
<feature type="domain" description="HPt" evidence="23">
    <location>
        <begin position="1115"/>
        <end position="1214"/>
    </location>
</feature>
<dbReference type="PANTHER" id="PTHR43047:SF72">
    <property type="entry name" value="OSMOSENSING HISTIDINE PROTEIN KINASE SLN1"/>
    <property type="match status" value="1"/>
</dbReference>
<dbReference type="InterPro" id="IPR003661">
    <property type="entry name" value="HisK_dim/P_dom"/>
</dbReference>
<evidence type="ECO:0000256" key="6">
    <source>
        <dbReference type="ARBA" id="ARBA00022553"/>
    </source>
</evidence>
<dbReference type="RefSeq" id="WP_350447526.1">
    <property type="nucleotide sequence ID" value="NZ_CP158373.1"/>
</dbReference>
<name>A0AAU7Y4F6_9PSED</name>
<dbReference type="Pfam" id="PF00497">
    <property type="entry name" value="SBP_bac_3"/>
    <property type="match status" value="2"/>
</dbReference>
<dbReference type="InterPro" id="IPR001638">
    <property type="entry name" value="Solute-binding_3/MltF_N"/>
</dbReference>
<dbReference type="CDD" id="cd00082">
    <property type="entry name" value="HisKA"/>
    <property type="match status" value="1"/>
</dbReference>
<dbReference type="GO" id="GO:0000155">
    <property type="term" value="F:phosphorelay sensor kinase activity"/>
    <property type="evidence" value="ECO:0007669"/>
    <property type="project" value="InterPro"/>
</dbReference>
<dbReference type="CDD" id="cd13705">
    <property type="entry name" value="PBP2_BvgS_D1"/>
    <property type="match status" value="1"/>
</dbReference>
<evidence type="ECO:0000256" key="18">
    <source>
        <dbReference type="SAM" id="Phobius"/>
    </source>
</evidence>
<dbReference type="SMART" id="SM00387">
    <property type="entry name" value="HATPase_c"/>
    <property type="match status" value="1"/>
</dbReference>
<dbReference type="CDD" id="cd17546">
    <property type="entry name" value="REC_hyHK_CKI1_RcsC-like"/>
    <property type="match status" value="1"/>
</dbReference>
<organism evidence="24">
    <name type="scientific">Pseudomonas solani</name>
    <dbReference type="NCBI Taxonomy" id="2731552"/>
    <lineage>
        <taxon>Bacteria</taxon>
        <taxon>Pseudomonadati</taxon>
        <taxon>Pseudomonadota</taxon>
        <taxon>Gammaproteobacteria</taxon>
        <taxon>Pseudomonadales</taxon>
        <taxon>Pseudomonadaceae</taxon>
        <taxon>Pseudomonas</taxon>
    </lineage>
</organism>
<evidence type="ECO:0000256" key="13">
    <source>
        <dbReference type="ARBA" id="ARBA00022989"/>
    </source>
</evidence>
<keyword evidence="5" id="KW-0997">Cell inner membrane</keyword>
<proteinExistence type="predicted"/>
<dbReference type="PROSITE" id="PS50894">
    <property type="entry name" value="HPT"/>
    <property type="match status" value="1"/>
</dbReference>
<dbReference type="InterPro" id="IPR036097">
    <property type="entry name" value="HisK_dim/P_sf"/>
</dbReference>
<feature type="domain" description="PAC" evidence="22">
    <location>
        <begin position="655"/>
        <end position="707"/>
    </location>
</feature>
<keyword evidence="6 17" id="KW-0597">Phosphoprotein</keyword>
<dbReference type="SMART" id="SM00388">
    <property type="entry name" value="HisKA"/>
    <property type="match status" value="1"/>
</dbReference>
<evidence type="ECO:0000256" key="11">
    <source>
        <dbReference type="ARBA" id="ARBA00022777"/>
    </source>
</evidence>
<dbReference type="InterPro" id="IPR049871">
    <property type="entry name" value="BvgS-like_periplasmic2"/>
</dbReference>
<dbReference type="Gene3D" id="1.20.120.160">
    <property type="entry name" value="HPT domain"/>
    <property type="match status" value="1"/>
</dbReference>
<dbReference type="SUPFAM" id="SSF47384">
    <property type="entry name" value="Homodimeric domain of signal transducing histidine kinase"/>
    <property type="match status" value="1"/>
</dbReference>
<comment type="subcellular location">
    <subcellularLocation>
        <location evidence="2">Cell inner membrane</location>
        <topology evidence="2">Multi-pass membrane protein</topology>
    </subcellularLocation>
</comment>
<reference evidence="24" key="1">
    <citation type="submission" date="2023-08" db="EMBL/GenBank/DDBJ databases">
        <title>Increased levels of nutrients transform a symbiont into a lethal pathobiont.</title>
        <authorList>
            <person name="Lachnit T."/>
            <person name="Ulrich L."/>
            <person name="Willmer F.M."/>
            <person name="Hasenbein T."/>
            <person name="Steiner L.X."/>
            <person name="Wolters M."/>
            <person name="Herbst E.M."/>
            <person name="Deines P."/>
        </authorList>
    </citation>
    <scope>NUCLEOTIDE SEQUENCE</scope>
    <source>
        <strain evidence="24">T3</strain>
    </source>
</reference>
<dbReference type="Gene3D" id="3.40.190.10">
    <property type="entry name" value="Periplasmic binding protein-like II"/>
    <property type="match status" value="4"/>
</dbReference>
<dbReference type="PROSITE" id="PS50109">
    <property type="entry name" value="HIS_KIN"/>
    <property type="match status" value="1"/>
</dbReference>
<feature type="domain" description="PAS" evidence="21">
    <location>
        <begin position="582"/>
        <end position="626"/>
    </location>
</feature>
<keyword evidence="9" id="KW-0732">Signal</keyword>
<dbReference type="PRINTS" id="PR00344">
    <property type="entry name" value="BCTRLSENSOR"/>
</dbReference>
<dbReference type="Gene3D" id="3.40.50.2300">
    <property type="match status" value="1"/>
</dbReference>
<dbReference type="CDD" id="cd00130">
    <property type="entry name" value="PAS"/>
    <property type="match status" value="1"/>
</dbReference>
<dbReference type="Pfam" id="PF02518">
    <property type="entry name" value="HATPase_c"/>
    <property type="match status" value="1"/>
</dbReference>
<dbReference type="SUPFAM" id="SSF55785">
    <property type="entry name" value="PYP-like sensor domain (PAS domain)"/>
    <property type="match status" value="1"/>
</dbReference>
<dbReference type="EMBL" id="CP158373">
    <property type="protein sequence ID" value="XBY64660.1"/>
    <property type="molecule type" value="Genomic_DNA"/>
</dbReference>
<dbReference type="Pfam" id="PF00512">
    <property type="entry name" value="HisKA"/>
    <property type="match status" value="1"/>
</dbReference>
<dbReference type="SUPFAM" id="SSF47226">
    <property type="entry name" value="Histidine-containing phosphotransfer domain, HPT domain"/>
    <property type="match status" value="1"/>
</dbReference>
<feature type="modified residue" description="Phosphohistidine" evidence="16">
    <location>
        <position position="1154"/>
    </location>
</feature>
<dbReference type="InterPro" id="IPR005467">
    <property type="entry name" value="His_kinase_dom"/>
</dbReference>
<evidence type="ECO:0000259" key="21">
    <source>
        <dbReference type="PROSITE" id="PS50112"/>
    </source>
</evidence>
<dbReference type="SMART" id="SM00062">
    <property type="entry name" value="PBPb"/>
    <property type="match status" value="2"/>
</dbReference>
<feature type="modified residue" description="4-aspartylphosphate" evidence="17">
    <location>
        <position position="1017"/>
    </location>
</feature>
<keyword evidence="15 18" id="KW-0472">Membrane</keyword>
<protein>
    <recommendedName>
        <fullName evidence="3">histidine kinase</fullName>
        <ecNumber evidence="3">2.7.13.3</ecNumber>
    </recommendedName>
</protein>
<dbReference type="SMART" id="SM00448">
    <property type="entry name" value="REC"/>
    <property type="match status" value="1"/>
</dbReference>
<dbReference type="AlphaFoldDB" id="A0AAU7Y4F6"/>
<dbReference type="GO" id="GO:0005886">
    <property type="term" value="C:plasma membrane"/>
    <property type="evidence" value="ECO:0007669"/>
    <property type="project" value="UniProtKB-SubCell"/>
</dbReference>
<evidence type="ECO:0000256" key="9">
    <source>
        <dbReference type="ARBA" id="ARBA00022729"/>
    </source>
</evidence>
<feature type="transmembrane region" description="Helical" evidence="18">
    <location>
        <begin position="543"/>
        <end position="563"/>
    </location>
</feature>
<evidence type="ECO:0000256" key="1">
    <source>
        <dbReference type="ARBA" id="ARBA00000085"/>
    </source>
</evidence>
<dbReference type="EC" id="2.7.13.3" evidence="3"/>
<evidence type="ECO:0000256" key="12">
    <source>
        <dbReference type="ARBA" id="ARBA00022840"/>
    </source>
</evidence>
<evidence type="ECO:0000259" key="19">
    <source>
        <dbReference type="PROSITE" id="PS50109"/>
    </source>
</evidence>
<evidence type="ECO:0000256" key="17">
    <source>
        <dbReference type="PROSITE-ProRule" id="PRU00169"/>
    </source>
</evidence>
<keyword evidence="12" id="KW-0067">ATP-binding</keyword>
<dbReference type="SMART" id="SM00091">
    <property type="entry name" value="PAS"/>
    <property type="match status" value="1"/>
</dbReference>
<dbReference type="SUPFAM" id="SSF52172">
    <property type="entry name" value="CheY-like"/>
    <property type="match status" value="1"/>
</dbReference>
<dbReference type="PROSITE" id="PS50112">
    <property type="entry name" value="PAS"/>
    <property type="match status" value="1"/>
</dbReference>
<dbReference type="CDD" id="cd13707">
    <property type="entry name" value="PBP2_BvgS_D2"/>
    <property type="match status" value="1"/>
</dbReference>
<evidence type="ECO:0000256" key="16">
    <source>
        <dbReference type="PROSITE-ProRule" id="PRU00110"/>
    </source>
</evidence>
<dbReference type="InterPro" id="IPR003594">
    <property type="entry name" value="HATPase_dom"/>
</dbReference>
<dbReference type="GO" id="GO:0005524">
    <property type="term" value="F:ATP binding"/>
    <property type="evidence" value="ECO:0007669"/>
    <property type="project" value="UniProtKB-KW"/>
</dbReference>
<evidence type="ECO:0000256" key="14">
    <source>
        <dbReference type="ARBA" id="ARBA00023012"/>
    </source>
</evidence>
<dbReference type="CDD" id="cd16922">
    <property type="entry name" value="HATPase_EvgS-ArcB-TorS-like"/>
    <property type="match status" value="1"/>
</dbReference>
<evidence type="ECO:0000259" key="22">
    <source>
        <dbReference type="PROSITE" id="PS50113"/>
    </source>
</evidence>
<evidence type="ECO:0000256" key="4">
    <source>
        <dbReference type="ARBA" id="ARBA00022475"/>
    </source>
</evidence>